<feature type="compositionally biased region" description="Low complexity" evidence="1">
    <location>
        <begin position="27"/>
        <end position="37"/>
    </location>
</feature>
<dbReference type="Proteomes" id="UP000015106">
    <property type="component" value="Chromosome 7"/>
</dbReference>
<keyword evidence="3" id="KW-1185">Reference proteome</keyword>
<dbReference type="EnsemblPlants" id="TuG1812G0700004164.01.T01">
    <property type="protein sequence ID" value="TuG1812G0700004164.01.T01"/>
    <property type="gene ID" value="TuG1812G0700004164.01"/>
</dbReference>
<proteinExistence type="predicted"/>
<feature type="region of interest" description="Disordered" evidence="1">
    <location>
        <begin position="1"/>
        <end position="37"/>
    </location>
</feature>
<protein>
    <submittedName>
        <fullName evidence="2">Uncharacterized protein</fullName>
    </submittedName>
</protein>
<evidence type="ECO:0000313" key="3">
    <source>
        <dbReference type="Proteomes" id="UP000015106"/>
    </source>
</evidence>
<evidence type="ECO:0000256" key="1">
    <source>
        <dbReference type="SAM" id="MobiDB-lite"/>
    </source>
</evidence>
<organism evidence="2 3">
    <name type="scientific">Triticum urartu</name>
    <name type="common">Red wild einkorn</name>
    <name type="synonym">Crithodium urartu</name>
    <dbReference type="NCBI Taxonomy" id="4572"/>
    <lineage>
        <taxon>Eukaryota</taxon>
        <taxon>Viridiplantae</taxon>
        <taxon>Streptophyta</taxon>
        <taxon>Embryophyta</taxon>
        <taxon>Tracheophyta</taxon>
        <taxon>Spermatophyta</taxon>
        <taxon>Magnoliopsida</taxon>
        <taxon>Liliopsida</taxon>
        <taxon>Poales</taxon>
        <taxon>Poaceae</taxon>
        <taxon>BOP clade</taxon>
        <taxon>Pooideae</taxon>
        <taxon>Triticodae</taxon>
        <taxon>Triticeae</taxon>
        <taxon>Triticinae</taxon>
        <taxon>Triticum</taxon>
    </lineage>
</organism>
<reference evidence="2" key="2">
    <citation type="submission" date="2018-03" db="EMBL/GenBank/DDBJ databases">
        <title>The Triticum urartu genome reveals the dynamic nature of wheat genome evolution.</title>
        <authorList>
            <person name="Ling H."/>
            <person name="Ma B."/>
            <person name="Shi X."/>
            <person name="Liu H."/>
            <person name="Dong L."/>
            <person name="Sun H."/>
            <person name="Cao Y."/>
            <person name="Gao Q."/>
            <person name="Zheng S."/>
            <person name="Li Y."/>
            <person name="Yu Y."/>
            <person name="Du H."/>
            <person name="Qi M."/>
            <person name="Li Y."/>
            <person name="Yu H."/>
            <person name="Cui Y."/>
            <person name="Wang N."/>
            <person name="Chen C."/>
            <person name="Wu H."/>
            <person name="Zhao Y."/>
            <person name="Zhang J."/>
            <person name="Li Y."/>
            <person name="Zhou W."/>
            <person name="Zhang B."/>
            <person name="Hu W."/>
            <person name="Eijk M."/>
            <person name="Tang J."/>
            <person name="Witsenboer H."/>
            <person name="Zhao S."/>
            <person name="Li Z."/>
            <person name="Zhang A."/>
            <person name="Wang D."/>
            <person name="Liang C."/>
        </authorList>
    </citation>
    <scope>NUCLEOTIDE SEQUENCE [LARGE SCALE GENOMIC DNA]</scope>
    <source>
        <strain evidence="2">cv. G1812</strain>
    </source>
</reference>
<reference evidence="2" key="3">
    <citation type="submission" date="2022-06" db="UniProtKB">
        <authorList>
            <consortium name="EnsemblPlants"/>
        </authorList>
    </citation>
    <scope>IDENTIFICATION</scope>
</reference>
<dbReference type="AlphaFoldDB" id="A0A8R7R3Z1"/>
<feature type="compositionally biased region" description="Basic and acidic residues" evidence="1">
    <location>
        <begin position="1"/>
        <end position="20"/>
    </location>
</feature>
<name>A0A8R7R3Z1_TRIUA</name>
<reference evidence="3" key="1">
    <citation type="journal article" date="2013" name="Nature">
        <title>Draft genome of the wheat A-genome progenitor Triticum urartu.</title>
        <authorList>
            <person name="Ling H.Q."/>
            <person name="Zhao S."/>
            <person name="Liu D."/>
            <person name="Wang J."/>
            <person name="Sun H."/>
            <person name="Zhang C."/>
            <person name="Fan H."/>
            <person name="Li D."/>
            <person name="Dong L."/>
            <person name="Tao Y."/>
            <person name="Gao C."/>
            <person name="Wu H."/>
            <person name="Li Y."/>
            <person name="Cui Y."/>
            <person name="Guo X."/>
            <person name="Zheng S."/>
            <person name="Wang B."/>
            <person name="Yu K."/>
            <person name="Liang Q."/>
            <person name="Yang W."/>
            <person name="Lou X."/>
            <person name="Chen J."/>
            <person name="Feng M."/>
            <person name="Jian J."/>
            <person name="Zhang X."/>
            <person name="Luo G."/>
            <person name="Jiang Y."/>
            <person name="Liu J."/>
            <person name="Wang Z."/>
            <person name="Sha Y."/>
            <person name="Zhang B."/>
            <person name="Wu H."/>
            <person name="Tang D."/>
            <person name="Shen Q."/>
            <person name="Xue P."/>
            <person name="Zou S."/>
            <person name="Wang X."/>
            <person name="Liu X."/>
            <person name="Wang F."/>
            <person name="Yang Y."/>
            <person name="An X."/>
            <person name="Dong Z."/>
            <person name="Zhang K."/>
            <person name="Zhang X."/>
            <person name="Luo M.C."/>
            <person name="Dvorak J."/>
            <person name="Tong Y."/>
            <person name="Wang J."/>
            <person name="Yang H."/>
            <person name="Li Z."/>
            <person name="Wang D."/>
            <person name="Zhang A."/>
            <person name="Wang J."/>
        </authorList>
    </citation>
    <scope>NUCLEOTIDE SEQUENCE</scope>
    <source>
        <strain evidence="3">cv. G1812</strain>
    </source>
</reference>
<dbReference type="Gramene" id="TuG1812G0700004164.01.T01">
    <property type="protein sequence ID" value="TuG1812G0700004164.01.T01"/>
    <property type="gene ID" value="TuG1812G0700004164.01"/>
</dbReference>
<sequence>MEVHRERTRSPRRRDGADGRHGRRRAGSPAAAAPVSLAPGLGSGAFRQLRPAASDGGLQSGGQARALWDEMALALEAALAPLRSEFSAMRRTLVGLVDKAEVLFSKLCSSAHAADRDDVQADRDAVLPLVVGLAGLALDSARLGSGEATNEAWSVPATDMPQHAHPITGLVPTTTALPTAFVAPLSSPTVDSLSSTASPLAWRCMDLFCYLMLAWSPRLLSCYLKMAWSLCMELA</sequence>
<accession>A0A8R7R3Z1</accession>
<evidence type="ECO:0000313" key="2">
    <source>
        <dbReference type="EnsemblPlants" id="TuG1812G0700004164.01.T01"/>
    </source>
</evidence>